<dbReference type="OrthoDB" id="10265393at2759"/>
<sequence length="467" mass="54486">MGSDKKEKINNQIETEEFSVPSPKLLLPDKVLSNSASSIYYSGVDEISVKWLYSPHTITALIILLGIFIYSAFFFESKDTITNVKYGFFVVCFVFILIGIQQFRDGPFIRPHPAFWRMVLSFSIIYLLILVFMLFQDKNDMRKLLGYIDSSLGIELPEKSYGDNCDLTYENLKDQVYDIFVLAHFLGWFGRALILRDYWFCWILSILFEFCEYSLQHLLPNFNECWWDHWILDVLTCNWAGIWLGMKTCKYLEMKHYSWRGFNEIETAKGKLKRAAQQFTPHHWTKFEWGFTTSFRNFCGVLLMLFFAIQLDLNGFFLKYLLWIPSEHLYVTLRLVLLAGASAAGTSEAYRFLIDKSCKKLGTQAWVTVAILALETIICIKYSKGEFHEPTPKRIIIFWSVVFGCLAIFALYQFVFTPLFKKSSKDDSKDKNDMTSKVLDNEPFELKPQEVSTDKKKAKKNKSKKNN</sequence>
<proteinExistence type="predicted"/>
<keyword evidence="7 14" id="KW-1133">Transmembrane helix</keyword>
<comment type="caution">
    <text evidence="15">The sequence shown here is derived from an EMBL/GenBank/DDBJ whole genome shotgun (WGS) entry which is preliminary data.</text>
</comment>
<keyword evidence="16" id="KW-1185">Reference proteome</keyword>
<feature type="transmembrane region" description="Helical" evidence="14">
    <location>
        <begin position="365"/>
        <end position="383"/>
    </location>
</feature>
<evidence type="ECO:0000256" key="6">
    <source>
        <dbReference type="ARBA" id="ARBA00022824"/>
    </source>
</evidence>
<evidence type="ECO:0000256" key="12">
    <source>
        <dbReference type="ARBA" id="ARBA00025707"/>
    </source>
</evidence>
<evidence type="ECO:0000256" key="2">
    <source>
        <dbReference type="ARBA" id="ARBA00005189"/>
    </source>
</evidence>
<evidence type="ECO:0000256" key="14">
    <source>
        <dbReference type="SAM" id="Phobius"/>
    </source>
</evidence>
<keyword evidence="5 14" id="KW-0812">Transmembrane</keyword>
<feature type="transmembrane region" description="Helical" evidence="14">
    <location>
        <begin position="115"/>
        <end position="135"/>
    </location>
</feature>
<dbReference type="PANTHER" id="PTHR15362:SF7">
    <property type="entry name" value="PHOSPHATIDYLSERINE SYNTHASE 2"/>
    <property type="match status" value="1"/>
</dbReference>
<dbReference type="GO" id="GO:0005789">
    <property type="term" value="C:endoplasmic reticulum membrane"/>
    <property type="evidence" value="ECO:0007669"/>
    <property type="project" value="UniProtKB-SubCell"/>
</dbReference>
<feature type="transmembrane region" description="Helical" evidence="14">
    <location>
        <begin position="329"/>
        <end position="353"/>
    </location>
</feature>
<keyword evidence="6" id="KW-0256">Endoplasmic reticulum</keyword>
<evidence type="ECO:0000256" key="7">
    <source>
        <dbReference type="ARBA" id="ARBA00022989"/>
    </source>
</evidence>
<evidence type="ECO:0000256" key="5">
    <source>
        <dbReference type="ARBA" id="ARBA00022692"/>
    </source>
</evidence>
<feature type="compositionally biased region" description="Basic residues" evidence="13">
    <location>
        <begin position="456"/>
        <end position="467"/>
    </location>
</feature>
<evidence type="ECO:0000256" key="1">
    <source>
        <dbReference type="ARBA" id="ARBA00004477"/>
    </source>
</evidence>
<feature type="compositionally biased region" description="Basic and acidic residues" evidence="13">
    <location>
        <begin position="423"/>
        <end position="434"/>
    </location>
</feature>
<dbReference type="InterPro" id="IPR004277">
    <property type="entry name" value="PSS"/>
</dbReference>
<protein>
    <submittedName>
        <fullName evidence="15">Phosphatidylserine synthase 2-like protein</fullName>
    </submittedName>
</protein>
<gene>
    <name evidence="15" type="ORF">BCR36DRAFT_333693</name>
</gene>
<organism evidence="15 16">
    <name type="scientific">Piromyces finnis</name>
    <dbReference type="NCBI Taxonomy" id="1754191"/>
    <lineage>
        <taxon>Eukaryota</taxon>
        <taxon>Fungi</taxon>
        <taxon>Fungi incertae sedis</taxon>
        <taxon>Chytridiomycota</taxon>
        <taxon>Chytridiomycota incertae sedis</taxon>
        <taxon>Neocallimastigomycetes</taxon>
        <taxon>Neocallimastigales</taxon>
        <taxon>Neocallimastigaceae</taxon>
        <taxon>Piromyces</taxon>
    </lineage>
</organism>
<dbReference type="Proteomes" id="UP000193719">
    <property type="component" value="Unassembled WGS sequence"/>
</dbReference>
<evidence type="ECO:0000256" key="3">
    <source>
        <dbReference type="ARBA" id="ARBA00022516"/>
    </source>
</evidence>
<feature type="transmembrane region" description="Helical" evidence="14">
    <location>
        <begin position="51"/>
        <end position="74"/>
    </location>
</feature>
<dbReference type="PANTHER" id="PTHR15362">
    <property type="entry name" value="PHOSPHATIDYLINOSITOL SYNTHASE"/>
    <property type="match status" value="1"/>
</dbReference>
<dbReference type="GO" id="GO:0106245">
    <property type="term" value="F:L-serine-phosphatidylethanolamine phosphatidyltransferase activity"/>
    <property type="evidence" value="ECO:0007669"/>
    <property type="project" value="InterPro"/>
</dbReference>
<feature type="region of interest" description="Disordered" evidence="13">
    <location>
        <begin position="423"/>
        <end position="467"/>
    </location>
</feature>
<keyword evidence="9 14" id="KW-0472">Membrane</keyword>
<evidence type="ECO:0000256" key="10">
    <source>
        <dbReference type="ARBA" id="ARBA00023209"/>
    </source>
</evidence>
<keyword evidence="10" id="KW-0594">Phospholipid biosynthesis</keyword>
<evidence type="ECO:0000313" key="16">
    <source>
        <dbReference type="Proteomes" id="UP000193719"/>
    </source>
</evidence>
<feature type="compositionally biased region" description="Basic and acidic residues" evidence="13">
    <location>
        <begin position="444"/>
        <end position="455"/>
    </location>
</feature>
<keyword evidence="11" id="KW-1208">Phospholipid metabolism</keyword>
<evidence type="ECO:0000256" key="4">
    <source>
        <dbReference type="ARBA" id="ARBA00022679"/>
    </source>
</evidence>
<feature type="transmembrane region" description="Helical" evidence="14">
    <location>
        <begin position="395"/>
        <end position="415"/>
    </location>
</feature>
<feature type="transmembrane region" description="Helical" evidence="14">
    <location>
        <begin position="301"/>
        <end position="323"/>
    </location>
</feature>
<reference evidence="15 16" key="2">
    <citation type="submission" date="2016-08" db="EMBL/GenBank/DDBJ databases">
        <title>Pervasive Adenine N6-methylation of Active Genes in Fungi.</title>
        <authorList>
            <consortium name="DOE Joint Genome Institute"/>
            <person name="Mondo S.J."/>
            <person name="Dannebaum R.O."/>
            <person name="Kuo R.C."/>
            <person name="Labutti K."/>
            <person name="Haridas S."/>
            <person name="Kuo A."/>
            <person name="Salamov A."/>
            <person name="Ahrendt S.R."/>
            <person name="Lipzen A."/>
            <person name="Sullivan W."/>
            <person name="Andreopoulos W.B."/>
            <person name="Clum A."/>
            <person name="Lindquist E."/>
            <person name="Daum C."/>
            <person name="Ramamoorthy G.K."/>
            <person name="Gryganskyi A."/>
            <person name="Culley D."/>
            <person name="Magnuson J.K."/>
            <person name="James T.Y."/>
            <person name="O'Malley M.A."/>
            <person name="Stajich J.E."/>
            <person name="Spatafora J.W."/>
            <person name="Visel A."/>
            <person name="Grigoriev I.V."/>
        </authorList>
    </citation>
    <scope>NUCLEOTIDE SEQUENCE [LARGE SCALE GENOMIC DNA]</scope>
    <source>
        <strain evidence="16">finn</strain>
    </source>
</reference>
<evidence type="ECO:0000313" key="15">
    <source>
        <dbReference type="EMBL" id="ORX44991.1"/>
    </source>
</evidence>
<comment type="pathway">
    <text evidence="12">Phospholipid metabolism.</text>
</comment>
<comment type="pathway">
    <text evidence="2">Lipid metabolism.</text>
</comment>
<dbReference type="GO" id="GO:0006659">
    <property type="term" value="P:phosphatidylserine biosynthetic process"/>
    <property type="evidence" value="ECO:0007669"/>
    <property type="project" value="InterPro"/>
</dbReference>
<dbReference type="EMBL" id="MCFH01000042">
    <property type="protein sequence ID" value="ORX44991.1"/>
    <property type="molecule type" value="Genomic_DNA"/>
</dbReference>
<comment type="subcellular location">
    <subcellularLocation>
        <location evidence="1">Endoplasmic reticulum membrane</location>
        <topology evidence="1">Multi-pass membrane protein</topology>
    </subcellularLocation>
</comment>
<dbReference type="Pfam" id="PF03034">
    <property type="entry name" value="PSS"/>
    <property type="match status" value="1"/>
</dbReference>
<dbReference type="STRING" id="1754191.A0A1Y1V2L4"/>
<evidence type="ECO:0000256" key="8">
    <source>
        <dbReference type="ARBA" id="ARBA00023098"/>
    </source>
</evidence>
<name>A0A1Y1V2L4_9FUNG</name>
<keyword evidence="3" id="KW-0444">Lipid biosynthesis</keyword>
<feature type="transmembrane region" description="Helical" evidence="14">
    <location>
        <begin position="86"/>
        <end position="103"/>
    </location>
</feature>
<evidence type="ECO:0000256" key="13">
    <source>
        <dbReference type="SAM" id="MobiDB-lite"/>
    </source>
</evidence>
<accession>A0A1Y1V2L4</accession>
<dbReference type="AlphaFoldDB" id="A0A1Y1V2L4"/>
<reference evidence="15 16" key="1">
    <citation type="submission" date="2016-08" db="EMBL/GenBank/DDBJ databases">
        <title>Genomes of anaerobic fungi encode conserved fungal cellulosomes for biomass hydrolysis.</title>
        <authorList>
            <consortium name="DOE Joint Genome Institute"/>
            <person name="Haitjema C.H."/>
            <person name="Gilmore S.P."/>
            <person name="Henske J.K."/>
            <person name="Solomon K.V."/>
            <person name="De Groot R."/>
            <person name="Kuo A."/>
            <person name="Mondo S.J."/>
            <person name="Salamov A.A."/>
            <person name="Labutti K."/>
            <person name="Zhao Z."/>
            <person name="Chiniquy J."/>
            <person name="Barry K."/>
            <person name="Brewer H.M."/>
            <person name="Purvine S.O."/>
            <person name="Wright A.T."/>
            <person name="Boxma B."/>
            <person name="Van Alen T."/>
            <person name="Hackstein J.H."/>
            <person name="Baker S.E."/>
            <person name="Grigoriev I.V."/>
            <person name="O'Malley M.A."/>
        </authorList>
    </citation>
    <scope>NUCLEOTIDE SEQUENCE [LARGE SCALE GENOMIC DNA]</scope>
    <source>
        <strain evidence="16">finn</strain>
    </source>
</reference>
<evidence type="ECO:0000256" key="9">
    <source>
        <dbReference type="ARBA" id="ARBA00023136"/>
    </source>
</evidence>
<evidence type="ECO:0000256" key="11">
    <source>
        <dbReference type="ARBA" id="ARBA00023264"/>
    </source>
</evidence>
<keyword evidence="4" id="KW-0808">Transferase</keyword>
<keyword evidence="8" id="KW-0443">Lipid metabolism</keyword>